<dbReference type="InterPro" id="IPR000659">
    <property type="entry name" value="Pyridox_Oxase"/>
</dbReference>
<dbReference type="NCBIfam" id="TIGR00558">
    <property type="entry name" value="pdxH"/>
    <property type="match status" value="1"/>
</dbReference>
<reference evidence="14" key="1">
    <citation type="submission" date="2022-01" db="EMBL/GenBank/DDBJ databases">
        <authorList>
            <person name="King R."/>
        </authorList>
    </citation>
    <scope>NUCLEOTIDE SEQUENCE</scope>
</reference>
<dbReference type="InterPro" id="IPR019740">
    <property type="entry name" value="Pyridox_Oxase_CS"/>
</dbReference>
<evidence type="ECO:0000256" key="9">
    <source>
        <dbReference type="ARBA" id="ARBA00022643"/>
    </source>
</evidence>
<dbReference type="GO" id="GO:0004733">
    <property type="term" value="F:pyridoxamine phosphate oxidase activity"/>
    <property type="evidence" value="ECO:0007669"/>
    <property type="project" value="UniProtKB-EC"/>
</dbReference>
<evidence type="ECO:0000256" key="11">
    <source>
        <dbReference type="ARBA" id="ARBA00023096"/>
    </source>
</evidence>
<proteinExistence type="inferred from homology"/>
<keyword evidence="9" id="KW-0288">FMN</keyword>
<keyword evidence="11" id="KW-0664">Pyridoxine biosynthesis</keyword>
<evidence type="ECO:0000256" key="8">
    <source>
        <dbReference type="ARBA" id="ARBA00022630"/>
    </source>
</evidence>
<evidence type="ECO:0000256" key="5">
    <source>
        <dbReference type="ARBA" id="ARBA00007301"/>
    </source>
</evidence>
<evidence type="ECO:0000256" key="7">
    <source>
        <dbReference type="ARBA" id="ARBA00012801"/>
    </source>
</evidence>
<dbReference type="PROSITE" id="PS01064">
    <property type="entry name" value="PYRIDOX_OXIDASE"/>
    <property type="match status" value="1"/>
</dbReference>
<dbReference type="EMBL" id="OV651813">
    <property type="protein sequence ID" value="CAH1099323.1"/>
    <property type="molecule type" value="Genomic_DNA"/>
</dbReference>
<dbReference type="FunFam" id="2.30.110.10:FF:000005">
    <property type="entry name" value="NAD(P)H-hydrate epimerase"/>
    <property type="match status" value="1"/>
</dbReference>
<evidence type="ECO:0000256" key="3">
    <source>
        <dbReference type="ARBA" id="ARBA00004738"/>
    </source>
</evidence>
<dbReference type="GO" id="GO:0010181">
    <property type="term" value="F:FMN binding"/>
    <property type="evidence" value="ECO:0007669"/>
    <property type="project" value="InterPro"/>
</dbReference>
<dbReference type="AlphaFoldDB" id="A0A9P0CEM5"/>
<keyword evidence="10" id="KW-0560">Oxidoreductase</keyword>
<dbReference type="SUPFAM" id="SSF50475">
    <property type="entry name" value="FMN-binding split barrel"/>
    <property type="match status" value="1"/>
</dbReference>
<evidence type="ECO:0000256" key="1">
    <source>
        <dbReference type="ARBA" id="ARBA00001917"/>
    </source>
</evidence>
<evidence type="ECO:0000313" key="14">
    <source>
        <dbReference type="EMBL" id="CAH1099323.1"/>
    </source>
</evidence>
<feature type="domain" description="Pyridoxamine 5'-phosphate oxidase N-terminal" evidence="12">
    <location>
        <begin position="57"/>
        <end position="174"/>
    </location>
</feature>
<dbReference type="Gene3D" id="2.30.110.10">
    <property type="entry name" value="Electron Transport, Fmn-binding Protein, Chain A"/>
    <property type="match status" value="1"/>
</dbReference>
<evidence type="ECO:0000259" key="12">
    <source>
        <dbReference type="Pfam" id="PF01243"/>
    </source>
</evidence>
<evidence type="ECO:0000256" key="4">
    <source>
        <dbReference type="ARBA" id="ARBA00005037"/>
    </source>
</evidence>
<evidence type="ECO:0000256" key="2">
    <source>
        <dbReference type="ARBA" id="ARBA00003691"/>
    </source>
</evidence>
<dbReference type="InterPro" id="IPR019576">
    <property type="entry name" value="Pyridoxamine_oxidase_dimer_C"/>
</dbReference>
<dbReference type="NCBIfam" id="NF004231">
    <property type="entry name" value="PRK05679.1"/>
    <property type="match status" value="1"/>
</dbReference>
<dbReference type="EC" id="1.4.3.5" evidence="7"/>
<keyword evidence="15" id="KW-1185">Reference proteome</keyword>
<evidence type="ECO:0000259" key="13">
    <source>
        <dbReference type="Pfam" id="PF10590"/>
    </source>
</evidence>
<dbReference type="InterPro" id="IPR012349">
    <property type="entry name" value="Split_barrel_FMN-bd"/>
</dbReference>
<accession>A0A9P0CEM5</accession>
<evidence type="ECO:0000256" key="10">
    <source>
        <dbReference type="ARBA" id="ARBA00023002"/>
    </source>
</evidence>
<gene>
    <name evidence="14" type="ORF">PSYICH_LOCUS111</name>
</gene>
<dbReference type="PANTHER" id="PTHR10851:SF0">
    <property type="entry name" value="PYRIDOXINE-5'-PHOSPHATE OXIDASE"/>
    <property type="match status" value="1"/>
</dbReference>
<dbReference type="Pfam" id="PF01243">
    <property type="entry name" value="PNPOx_N"/>
    <property type="match status" value="1"/>
</dbReference>
<dbReference type="Proteomes" id="UP001153636">
    <property type="component" value="Chromosome 1"/>
</dbReference>
<evidence type="ECO:0000313" key="15">
    <source>
        <dbReference type="Proteomes" id="UP001153636"/>
    </source>
</evidence>
<dbReference type="OrthoDB" id="303614at2759"/>
<comment type="pathway">
    <text evidence="4">Cofactor metabolism; pyridoxal 5'-phosphate salvage; pyridoxal 5'-phosphate from pyridoxine 5'-phosphate: step 1/1.</text>
</comment>
<comment type="function">
    <text evidence="2">Catalyzes the oxidation of either pyridoxine 5'-phosphate (PNP) or pyridoxamine 5'-phosphate (PMP) into pyridoxal 5'-phosphate (PLP).</text>
</comment>
<dbReference type="GO" id="GO:0008615">
    <property type="term" value="P:pyridoxine biosynthetic process"/>
    <property type="evidence" value="ECO:0007669"/>
    <property type="project" value="UniProtKB-KW"/>
</dbReference>
<comment type="similarity">
    <text evidence="5">Belongs to the pyridoxamine 5'-phosphate oxidase family.</text>
</comment>
<name>A0A9P0CEM5_9CUCU</name>
<organism evidence="14 15">
    <name type="scientific">Psylliodes chrysocephalus</name>
    <dbReference type="NCBI Taxonomy" id="3402493"/>
    <lineage>
        <taxon>Eukaryota</taxon>
        <taxon>Metazoa</taxon>
        <taxon>Ecdysozoa</taxon>
        <taxon>Arthropoda</taxon>
        <taxon>Hexapoda</taxon>
        <taxon>Insecta</taxon>
        <taxon>Pterygota</taxon>
        <taxon>Neoptera</taxon>
        <taxon>Endopterygota</taxon>
        <taxon>Coleoptera</taxon>
        <taxon>Polyphaga</taxon>
        <taxon>Cucujiformia</taxon>
        <taxon>Chrysomeloidea</taxon>
        <taxon>Chrysomelidae</taxon>
        <taxon>Galerucinae</taxon>
        <taxon>Alticini</taxon>
        <taxon>Psylliodes</taxon>
    </lineage>
</organism>
<comment type="cofactor">
    <cofactor evidence="1">
        <name>FMN</name>
        <dbReference type="ChEBI" id="CHEBI:58210"/>
    </cofactor>
</comment>
<protein>
    <recommendedName>
        <fullName evidence="7">pyridoxal 5'-phosphate synthase</fullName>
        <ecNumber evidence="7">1.4.3.5</ecNumber>
    </recommendedName>
</protein>
<dbReference type="Pfam" id="PF10590">
    <property type="entry name" value="PNP_phzG_C"/>
    <property type="match status" value="1"/>
</dbReference>
<dbReference type="PANTHER" id="PTHR10851">
    <property type="entry name" value="PYRIDOXINE-5-PHOSPHATE OXIDASE"/>
    <property type="match status" value="1"/>
</dbReference>
<feature type="domain" description="Pyridoxine 5'-phosphate oxidase dimerisation C-terminal" evidence="13">
    <location>
        <begin position="186"/>
        <end position="239"/>
    </location>
</feature>
<comment type="pathway">
    <text evidence="3">Cofactor metabolism; pyridoxal 5'-phosphate salvage; pyridoxal 5'-phosphate from pyridoxamine 5'-phosphate: step 1/1.</text>
</comment>
<keyword evidence="8" id="KW-0285">Flavoprotein</keyword>
<dbReference type="HAMAP" id="MF_01629">
    <property type="entry name" value="PdxH"/>
    <property type="match status" value="1"/>
</dbReference>
<dbReference type="InterPro" id="IPR011576">
    <property type="entry name" value="Pyridox_Oxase_N"/>
</dbReference>
<comment type="subunit">
    <text evidence="6">Homodimer.</text>
</comment>
<evidence type="ECO:0000256" key="6">
    <source>
        <dbReference type="ARBA" id="ARBA00011738"/>
    </source>
</evidence>
<dbReference type="PIRSF" id="PIRSF000190">
    <property type="entry name" value="Pyd_amn-ph_oxd"/>
    <property type="match status" value="1"/>
</dbReference>
<sequence length="239" mass="27805">MITKKSYRLFTAYIMSMRTSYNNKSTTFLEKDIEIKDPIHIFEKWFNLVKSDPRTVEANAMCLSTSTKTGLPSARFVLLKGYSKDGFIFFTHYTSRKGQELEENPVAALTFYWEHYSRCVRIEGAVEKLPFSKADDYFSKRPYQSQIGALCSDQSKAVSGRDILEKKAEELKTQYKEGEVPRPSQWGGYIVKPTYFEFWQGQTDRIHDRIVFRKPGPNEPDGVLTHKAEDGWMYERLNP</sequence>